<evidence type="ECO:0000256" key="1">
    <source>
        <dbReference type="SAM" id="MobiDB-lite"/>
    </source>
</evidence>
<accession>A0A3G4ZZA3</accession>
<dbReference type="PANTHER" id="PTHR46586">
    <property type="entry name" value="ANKYRIN REPEAT-CONTAINING PROTEIN"/>
    <property type="match status" value="1"/>
</dbReference>
<proteinExistence type="predicted"/>
<evidence type="ECO:0008006" key="3">
    <source>
        <dbReference type="Google" id="ProtNLM"/>
    </source>
</evidence>
<dbReference type="EMBL" id="MK072091">
    <property type="protein sequence ID" value="AYV78709.1"/>
    <property type="molecule type" value="Genomic_DNA"/>
</dbReference>
<gene>
    <name evidence="2" type="ORF">Edafosvirus26_11</name>
</gene>
<name>A0A3G4ZZA3_9VIRU</name>
<evidence type="ECO:0000313" key="2">
    <source>
        <dbReference type="EMBL" id="AYV78709.1"/>
    </source>
</evidence>
<dbReference type="PANTHER" id="PTHR46586:SF3">
    <property type="entry name" value="ANKYRIN REPEAT-CONTAINING PROTEIN"/>
    <property type="match status" value="1"/>
</dbReference>
<protein>
    <recommendedName>
        <fullName evidence="3">Ankyrin repeat protein</fullName>
    </recommendedName>
</protein>
<feature type="region of interest" description="Disordered" evidence="1">
    <location>
        <begin position="838"/>
        <end position="874"/>
    </location>
</feature>
<dbReference type="InterPro" id="IPR052050">
    <property type="entry name" value="SecEffector_AnkRepeat"/>
</dbReference>
<feature type="compositionally biased region" description="Acidic residues" evidence="1">
    <location>
        <begin position="838"/>
        <end position="867"/>
    </location>
</feature>
<reference evidence="2" key="1">
    <citation type="submission" date="2018-10" db="EMBL/GenBank/DDBJ databases">
        <title>Hidden diversity of soil giant viruses.</title>
        <authorList>
            <person name="Schulz F."/>
            <person name="Alteio L."/>
            <person name="Goudeau D."/>
            <person name="Ryan E.M."/>
            <person name="Malmstrom R.R."/>
            <person name="Blanchard J."/>
            <person name="Woyke T."/>
        </authorList>
    </citation>
    <scope>NUCLEOTIDE SEQUENCE</scope>
    <source>
        <strain evidence="2">EDV1</strain>
    </source>
</reference>
<organism evidence="2">
    <name type="scientific">Edafosvirus sp</name>
    <dbReference type="NCBI Taxonomy" id="2487765"/>
    <lineage>
        <taxon>Viruses</taxon>
        <taxon>Varidnaviria</taxon>
        <taxon>Bamfordvirae</taxon>
        <taxon>Nucleocytoviricota</taxon>
        <taxon>Megaviricetes</taxon>
        <taxon>Imitervirales</taxon>
        <taxon>Mimiviridae</taxon>
        <taxon>Klosneuvirinae</taxon>
    </lineage>
</organism>
<sequence length="874" mass="103853">MNRIIDLMDDNNFLTCVKEDIVEEFKKKYPNLNELKNRFINGNQKILLPLGAILFNNAFKIAYHVAKLEGITYEDYLILIAKYKSSKDKSKKNAIIKFILDTYIFHKLESEKVGHLINMFASMQCWNVIDFFHYHGFKAINVNEFMKHVPAYKLNEMNKLGYNTENSAFLIKMIKNLNVSSKEIQKYQNIAGCEKYLFQYRDSALIDYYVINNKIKLTQKELTYACNHLNFDAIQYLLTKGIELTEKNLKSLLKYNNGIIGHYERRRFRRRFRRTVFVKEPNHKKIINFEENFVNIIKNNNNILTLMKNTSDLWFAILKNNYLLIANYLIENGFKIKLSKIDSLLNIKKNIMKDDVENIKKLFELKIIKPIDISENSLYLDMAVINGANKIVDYFYNTLKMKCSKNIITMRYYFGNHDFDNCIKNLIKINYPFYDVIFKLACYSGNLEAVKLLHTKVTVTSKHIELALVNYQTKIVDFLIENKCTYTKRNMIDRLLDLCVYYRKTKQVMKIIKYANDKLEGTATSRCIRVIINNYDKKVLEYLNNNFNMTINQNISIYNLMHIRYGIRGRRYLRRHPRNIIHNTKNFNTIQYLHENMKMKIYNHKDEADRIIKQLLLDDNFILLRYIGDKINYKFKTTDLKYAMDNFCQIDIIQYLESKGLHPTEIMFSNALFDGSLHIVKYFHEKYKYTIDLKQLHIYLCHDDPRTKILWYIINVLGIKPTPYSIDILLRKARCYCTLYGLLEILLKNVNGITEYAKNKMSEIDAHRDHAWSSKILNKVKTIQYEPHNDEILNDNDVADVLLNHAMDWEDFVIGEVHQEHNNNVERREIDLEDIIVENDEDDDENETEVIENEEDINSEIENEELNDDHKIKK</sequence>